<dbReference type="PANTHER" id="PTHR13007:SF19">
    <property type="entry name" value="PRE-MRNA-SPLICING FACTOR 18"/>
    <property type="match status" value="1"/>
</dbReference>
<keyword evidence="4" id="KW-0507">mRNA processing</keyword>
<dbReference type="Pfam" id="PF08799">
    <property type="entry name" value="PRP4"/>
    <property type="match status" value="1"/>
</dbReference>
<evidence type="ECO:0000259" key="9">
    <source>
        <dbReference type="SMART" id="SM00500"/>
    </source>
</evidence>
<dbReference type="InterPro" id="IPR036285">
    <property type="entry name" value="PRP4-like_sf"/>
</dbReference>
<organism evidence="10 11">
    <name type="scientific">Jimgerdemannia flammicorona</name>
    <dbReference type="NCBI Taxonomy" id="994334"/>
    <lineage>
        <taxon>Eukaryota</taxon>
        <taxon>Fungi</taxon>
        <taxon>Fungi incertae sedis</taxon>
        <taxon>Mucoromycota</taxon>
        <taxon>Mucoromycotina</taxon>
        <taxon>Endogonomycetes</taxon>
        <taxon>Endogonales</taxon>
        <taxon>Endogonaceae</taxon>
        <taxon>Jimgerdemannia</taxon>
    </lineage>
</organism>
<keyword evidence="7" id="KW-0539">Nucleus</keyword>
<feature type="region of interest" description="Disordered" evidence="8">
    <location>
        <begin position="111"/>
        <end position="157"/>
    </location>
</feature>
<evidence type="ECO:0000256" key="4">
    <source>
        <dbReference type="ARBA" id="ARBA00022664"/>
    </source>
</evidence>
<keyword evidence="6" id="KW-0508">mRNA splicing</keyword>
<feature type="domain" description="Pre-mRNA processing factor 4 (PRP4)-like" evidence="9">
    <location>
        <begin position="158"/>
        <end position="209"/>
    </location>
</feature>
<evidence type="ECO:0000256" key="8">
    <source>
        <dbReference type="SAM" id="MobiDB-lite"/>
    </source>
</evidence>
<dbReference type="GO" id="GO:0046540">
    <property type="term" value="C:U4/U6 x U5 tri-snRNP complex"/>
    <property type="evidence" value="ECO:0007669"/>
    <property type="project" value="TreeGrafter"/>
</dbReference>
<name>A0A433DH37_9FUNG</name>
<sequence length="417" mass="48435">MSQFFAASFLYLLIQKSGTGFSSFARISFARSTRSSFIVVVRKAVLRPFATHLNPHTANMDFLSTLKAEVDKKRKILDTAKNTENGPKAKKYVSRGELERLREKQYREEHQALEKEREEKQKQKSRMKELVEQEKIEKSASDSEGHNTEDDNPELFNISPDEIIRRLRAKGHPIRLFGETDKQRKIRLRALELMEERTDSSGQRNDFMRTLEDLESGLDLEALKKKAGVDDDKKVRKSRIGQESLLATPIELDFLQSDPDKLYPLIYAFLKRILREWEESLDERPDEVKRSVQGKRIAATMKQTADYLKPLFRQLKSRDLEPDILARITEITHNMQQRLYLKAQDAYLRLSIGNSPWPIGVTMVGIHERSAREKIFAAQVAHVLNDETTRKWIQSLKRLMSFCQDKYPPDTLAQRIG</sequence>
<dbReference type="Gene3D" id="1.20.940.10">
    <property type="entry name" value="Functional domain of the splicing factor Prp18"/>
    <property type="match status" value="1"/>
</dbReference>
<dbReference type="EMBL" id="RBNI01001653">
    <property type="protein sequence ID" value="RUP50147.1"/>
    <property type="molecule type" value="Genomic_DNA"/>
</dbReference>
<dbReference type="FunFam" id="1.20.940.10:FF:000002">
    <property type="entry name" value="Pre-mRNA processing factor 18"/>
    <property type="match status" value="1"/>
</dbReference>
<evidence type="ECO:0000313" key="11">
    <source>
        <dbReference type="Proteomes" id="UP000268093"/>
    </source>
</evidence>
<dbReference type="AlphaFoldDB" id="A0A433DH37"/>
<evidence type="ECO:0000313" key="10">
    <source>
        <dbReference type="EMBL" id="RUP50147.1"/>
    </source>
</evidence>
<dbReference type="Pfam" id="PF02840">
    <property type="entry name" value="Prp18"/>
    <property type="match status" value="1"/>
</dbReference>
<dbReference type="InterPro" id="IPR004098">
    <property type="entry name" value="Prp18"/>
</dbReference>
<dbReference type="Proteomes" id="UP000268093">
    <property type="component" value="Unassembled WGS sequence"/>
</dbReference>
<dbReference type="SUPFAM" id="SSF158230">
    <property type="entry name" value="PRP4-like"/>
    <property type="match status" value="1"/>
</dbReference>
<keyword evidence="5" id="KW-0747">Spliceosome</keyword>
<comment type="caution">
    <text evidence="10">The sequence shown here is derived from an EMBL/GenBank/DDBJ whole genome shotgun (WGS) entry which is preliminary data.</text>
</comment>
<comment type="similarity">
    <text evidence="2">Belongs to the PRP18 family.</text>
</comment>
<protein>
    <recommendedName>
        <fullName evidence="3">Pre-mRNA-splicing factor 18</fullName>
    </recommendedName>
</protein>
<accession>A0A433DH37</accession>
<dbReference type="GO" id="GO:0005682">
    <property type="term" value="C:U5 snRNP"/>
    <property type="evidence" value="ECO:0007669"/>
    <property type="project" value="TreeGrafter"/>
</dbReference>
<gene>
    <name evidence="10" type="ORF">BC936DRAFT_140169</name>
</gene>
<dbReference type="InterPro" id="IPR039979">
    <property type="entry name" value="PRPF18"/>
</dbReference>
<keyword evidence="11" id="KW-1185">Reference proteome</keyword>
<reference evidence="10 11" key="1">
    <citation type="journal article" date="2018" name="New Phytol.">
        <title>Phylogenomics of Endogonaceae and evolution of mycorrhizas within Mucoromycota.</title>
        <authorList>
            <person name="Chang Y."/>
            <person name="Desiro A."/>
            <person name="Na H."/>
            <person name="Sandor L."/>
            <person name="Lipzen A."/>
            <person name="Clum A."/>
            <person name="Barry K."/>
            <person name="Grigoriev I.V."/>
            <person name="Martin F.M."/>
            <person name="Stajich J.E."/>
            <person name="Smith M.E."/>
            <person name="Bonito G."/>
            <person name="Spatafora J.W."/>
        </authorList>
    </citation>
    <scope>NUCLEOTIDE SEQUENCE [LARGE SCALE GENOMIC DNA]</scope>
    <source>
        <strain evidence="10 11">GMNB39</strain>
    </source>
</reference>
<evidence type="ECO:0000256" key="2">
    <source>
        <dbReference type="ARBA" id="ARBA00008137"/>
    </source>
</evidence>
<evidence type="ECO:0000256" key="6">
    <source>
        <dbReference type="ARBA" id="ARBA00023187"/>
    </source>
</evidence>
<evidence type="ECO:0000256" key="3">
    <source>
        <dbReference type="ARBA" id="ARBA00018242"/>
    </source>
</evidence>
<dbReference type="SMART" id="SM00500">
    <property type="entry name" value="SFM"/>
    <property type="match status" value="1"/>
</dbReference>
<dbReference type="GO" id="GO:0000350">
    <property type="term" value="P:generation of catalytic spliceosome for second transesterification step"/>
    <property type="evidence" value="ECO:0007669"/>
    <property type="project" value="TreeGrafter"/>
</dbReference>
<dbReference type="GO" id="GO:0071021">
    <property type="term" value="C:U2-type post-spliceosomal complex"/>
    <property type="evidence" value="ECO:0007669"/>
    <property type="project" value="TreeGrafter"/>
</dbReference>
<evidence type="ECO:0000256" key="7">
    <source>
        <dbReference type="ARBA" id="ARBA00023242"/>
    </source>
</evidence>
<dbReference type="OrthoDB" id="10261918at2759"/>
<dbReference type="SUPFAM" id="SSF47938">
    <property type="entry name" value="Functional domain of the splicing factor Prp18"/>
    <property type="match status" value="1"/>
</dbReference>
<dbReference type="InterPro" id="IPR014906">
    <property type="entry name" value="PRP4-like"/>
</dbReference>
<feature type="compositionally biased region" description="Basic and acidic residues" evidence="8">
    <location>
        <begin position="111"/>
        <end position="149"/>
    </location>
</feature>
<evidence type="ECO:0000256" key="1">
    <source>
        <dbReference type="ARBA" id="ARBA00004123"/>
    </source>
</evidence>
<dbReference type="Gene3D" id="4.10.280.110">
    <property type="entry name" value="Pre-mRNA processing factor 4 domain"/>
    <property type="match status" value="1"/>
</dbReference>
<evidence type="ECO:0000256" key="5">
    <source>
        <dbReference type="ARBA" id="ARBA00022728"/>
    </source>
</evidence>
<comment type="subcellular location">
    <subcellularLocation>
        <location evidence="1">Nucleus</location>
    </subcellularLocation>
</comment>
<dbReference type="PANTHER" id="PTHR13007">
    <property type="entry name" value="PRE-MRNA SPLICING FACTOR-RELATED"/>
    <property type="match status" value="1"/>
</dbReference>
<proteinExistence type="inferred from homology"/>